<dbReference type="Proteomes" id="UP001165677">
    <property type="component" value="Unassembled WGS sequence"/>
</dbReference>
<evidence type="ECO:0000313" key="2">
    <source>
        <dbReference type="Proteomes" id="UP001165677"/>
    </source>
</evidence>
<reference evidence="1" key="1">
    <citation type="submission" date="2022-10" db="EMBL/GenBank/DDBJ databases">
        <title>Flavobacterium sp. nov., a bacterium isolated from lake sediment.</title>
        <authorList>
            <person name="Qu J.-H."/>
        </authorList>
    </citation>
    <scope>NUCLEOTIDE SEQUENCE</scope>
    <source>
        <strain evidence="1">TH16-21</strain>
    </source>
</reference>
<protein>
    <submittedName>
        <fullName evidence="1">Uncharacterized protein</fullName>
    </submittedName>
</protein>
<sequence length="175" mass="21080">MKKILFFFLLVNFCFSQNEKLSITKIDSICNANGTYGRMKGDINIKNEKNEIIGFGGSSIKTYLNYYNQEYYNNLTREEKKRYNKEKDSELIKANFNQNILYYNNIQESMFGEFYYYKNQLFYLKLKITKNDIVYSYTLNESELENEKEIKNELGLELKKWITEKNLEILKFHNN</sequence>
<gene>
    <name evidence="1" type="ORF">OJ995_08695</name>
</gene>
<proteinExistence type="predicted"/>
<accession>A0ABT3EI81</accession>
<comment type="caution">
    <text evidence="1">The sequence shown here is derived from an EMBL/GenBank/DDBJ whole genome shotgun (WGS) entry which is preliminary data.</text>
</comment>
<dbReference type="EMBL" id="JAPCIO010000005">
    <property type="protein sequence ID" value="MCW1148296.1"/>
    <property type="molecule type" value="Genomic_DNA"/>
</dbReference>
<name>A0ABT3EI81_9FLAO</name>
<organism evidence="1 2">
    <name type="scientific">Flavobacterium lacisediminis</name>
    <dbReference type="NCBI Taxonomy" id="2989705"/>
    <lineage>
        <taxon>Bacteria</taxon>
        <taxon>Pseudomonadati</taxon>
        <taxon>Bacteroidota</taxon>
        <taxon>Flavobacteriia</taxon>
        <taxon>Flavobacteriales</taxon>
        <taxon>Flavobacteriaceae</taxon>
        <taxon>Flavobacterium</taxon>
    </lineage>
</organism>
<dbReference type="RefSeq" id="WP_264369060.1">
    <property type="nucleotide sequence ID" value="NZ_JAPCIO010000005.1"/>
</dbReference>
<evidence type="ECO:0000313" key="1">
    <source>
        <dbReference type="EMBL" id="MCW1148296.1"/>
    </source>
</evidence>
<keyword evidence="2" id="KW-1185">Reference proteome</keyword>